<evidence type="ECO:0000313" key="3">
    <source>
        <dbReference type="EMBL" id="QDU54433.1"/>
    </source>
</evidence>
<keyword evidence="4" id="KW-1185">Reference proteome</keyword>
<name>A0A518AI76_9BACT</name>
<protein>
    <submittedName>
        <fullName evidence="3">von Willebrand factor type A domain protein</fullName>
    </submittedName>
</protein>
<dbReference type="Gene3D" id="3.40.50.410">
    <property type="entry name" value="von Willebrand factor, type A domain"/>
    <property type="match status" value="1"/>
</dbReference>
<dbReference type="EMBL" id="CP036278">
    <property type="protein sequence ID" value="QDU54433.1"/>
    <property type="molecule type" value="Genomic_DNA"/>
</dbReference>
<dbReference type="InterPro" id="IPR013694">
    <property type="entry name" value="VIT"/>
</dbReference>
<organism evidence="3 4">
    <name type="scientific">Aeoliella mucimassa</name>
    <dbReference type="NCBI Taxonomy" id="2527972"/>
    <lineage>
        <taxon>Bacteria</taxon>
        <taxon>Pseudomonadati</taxon>
        <taxon>Planctomycetota</taxon>
        <taxon>Planctomycetia</taxon>
        <taxon>Pirellulales</taxon>
        <taxon>Lacipirellulaceae</taxon>
        <taxon>Aeoliella</taxon>
    </lineage>
</organism>
<dbReference type="OrthoDB" id="9784383at2"/>
<feature type="domain" description="VIT" evidence="2">
    <location>
        <begin position="41"/>
        <end position="169"/>
    </location>
</feature>
<dbReference type="InterPro" id="IPR002035">
    <property type="entry name" value="VWF_A"/>
</dbReference>
<accession>A0A518AI76</accession>
<dbReference type="PANTHER" id="PTHR45737:SF6">
    <property type="entry name" value="VON WILLEBRAND FACTOR A DOMAIN-CONTAINING PROTEIN 5A"/>
    <property type="match status" value="1"/>
</dbReference>
<proteinExistence type="predicted"/>
<dbReference type="SUPFAM" id="SSF53300">
    <property type="entry name" value="vWA-like"/>
    <property type="match status" value="1"/>
</dbReference>
<dbReference type="Pfam" id="PF08487">
    <property type="entry name" value="VIT"/>
    <property type="match status" value="1"/>
</dbReference>
<evidence type="ECO:0000313" key="4">
    <source>
        <dbReference type="Proteomes" id="UP000315750"/>
    </source>
</evidence>
<evidence type="ECO:0000259" key="1">
    <source>
        <dbReference type="PROSITE" id="PS50234"/>
    </source>
</evidence>
<feature type="domain" description="VWFA" evidence="1">
    <location>
        <begin position="291"/>
        <end position="466"/>
    </location>
</feature>
<dbReference type="AlphaFoldDB" id="A0A518AI76"/>
<dbReference type="Proteomes" id="UP000315750">
    <property type="component" value="Chromosome"/>
</dbReference>
<gene>
    <name evidence="3" type="ORF">Pan181_06140</name>
</gene>
<dbReference type="Pfam" id="PF00092">
    <property type="entry name" value="VWA"/>
    <property type="match status" value="1"/>
</dbReference>
<reference evidence="3 4" key="1">
    <citation type="submission" date="2019-02" db="EMBL/GenBank/DDBJ databases">
        <title>Deep-cultivation of Planctomycetes and their phenomic and genomic characterization uncovers novel biology.</title>
        <authorList>
            <person name="Wiegand S."/>
            <person name="Jogler M."/>
            <person name="Boedeker C."/>
            <person name="Pinto D."/>
            <person name="Vollmers J."/>
            <person name="Rivas-Marin E."/>
            <person name="Kohn T."/>
            <person name="Peeters S.H."/>
            <person name="Heuer A."/>
            <person name="Rast P."/>
            <person name="Oberbeckmann S."/>
            <person name="Bunk B."/>
            <person name="Jeske O."/>
            <person name="Meyerdierks A."/>
            <person name="Storesund J.E."/>
            <person name="Kallscheuer N."/>
            <person name="Luecker S."/>
            <person name="Lage O.M."/>
            <person name="Pohl T."/>
            <person name="Merkel B.J."/>
            <person name="Hornburger P."/>
            <person name="Mueller R.-W."/>
            <person name="Bruemmer F."/>
            <person name="Labrenz M."/>
            <person name="Spormann A.M."/>
            <person name="Op den Camp H."/>
            <person name="Overmann J."/>
            <person name="Amann R."/>
            <person name="Jetten M.S.M."/>
            <person name="Mascher T."/>
            <person name="Medema M.H."/>
            <person name="Devos D.P."/>
            <person name="Kaster A.-K."/>
            <person name="Ovreas L."/>
            <person name="Rohde M."/>
            <person name="Galperin M.Y."/>
            <person name="Jogler C."/>
        </authorList>
    </citation>
    <scope>NUCLEOTIDE SEQUENCE [LARGE SCALE GENOMIC DNA]</scope>
    <source>
        <strain evidence="3 4">Pan181</strain>
    </source>
</reference>
<dbReference type="PROSITE" id="PS51468">
    <property type="entry name" value="VIT"/>
    <property type="match status" value="1"/>
</dbReference>
<dbReference type="SMART" id="SM00327">
    <property type="entry name" value="VWA"/>
    <property type="match status" value="1"/>
</dbReference>
<dbReference type="InterPro" id="IPR036465">
    <property type="entry name" value="vWFA_dom_sf"/>
</dbReference>
<dbReference type="SMART" id="SM00609">
    <property type="entry name" value="VIT"/>
    <property type="match status" value="1"/>
</dbReference>
<dbReference type="KEGG" id="amuc:Pan181_06140"/>
<dbReference type="PANTHER" id="PTHR45737">
    <property type="entry name" value="VON WILLEBRAND FACTOR A DOMAIN-CONTAINING PROTEIN 5A"/>
    <property type="match status" value="1"/>
</dbReference>
<dbReference type="RefSeq" id="WP_145245414.1">
    <property type="nucleotide sequence ID" value="NZ_CP036278.1"/>
</dbReference>
<sequence length="768" mass="84401">MRRAIGVLPILSMVAMFCLLGVARGQGLLVDVNSGRHVPLPRPFVPRPQVPESSYKIDSIDVNVELHDQIAQVGMSQTFQNTGSRQMEVAFVFPLPYDGAIDKLTLMVDGQEFEGKVLSADEARKIYEETVRKNQDPALLEWLGTGMFRTSVFPVPAGAKRTVTLRYTQVCPQSQGLTDFLLPLRTARYTSGTIDSLKVTVAIESSEPIKNVYSASQAVDIKRSGDHHAVVTYEEKDAIPTSDFRLFYDATPQGVGASLVSYRPDKDDAGYFLLLASPKIPTPDEQPPAKTVLFVVDRSGSMTGEKIAQAKGAAKFVLNNLREGDTFNIVAYDSEIETFRPELEKCTPETRDAAIGFVEGLFAGGSTNISGALDRAMGMLNDSSRPTYLVFLTDGLPTAGETNEAKIVDLAKQANQVRARIFSFGVGFDVNSRLLDRLVSANFGQSEYVRPDEDIEASVSKLYRRIGTPVLTDVKLAVDVEGASETDGPMITRTYPAGVFDLFAGDQAVIVGRYAKPGDAKVTLSGTVAGKEQTYDFPAKLQEHSSDDTNAFIAKLWAARRVGELIDEIDLHGSNKELLDELIAIATKHGIVTQYTSYLADETTARYTETATNRRLSSEIAGASLSQAQGEYGFNQRAAKANFKMAPQADLSSLNGFSDRLDAGLSGVEREKLNRGLFYGNGVWNDNRSNRAVVADNMLLRGRKTFFRQGDNWVDSSLSEADQKNAKHIERYSREYFDLVSQHGTHVNQYLSIDDPVIVKLDGQVYQW</sequence>
<dbReference type="PROSITE" id="PS50234">
    <property type="entry name" value="VWFA"/>
    <property type="match status" value="1"/>
</dbReference>
<evidence type="ECO:0000259" key="2">
    <source>
        <dbReference type="PROSITE" id="PS51468"/>
    </source>
</evidence>